<dbReference type="InterPro" id="IPR011257">
    <property type="entry name" value="DNA_glycosylase"/>
</dbReference>
<reference evidence="11" key="1">
    <citation type="submission" date="2020-01" db="EMBL/GenBank/DDBJ databases">
        <title>Genome sequence of Kobresia littledalei, the first chromosome-level genome in the family Cyperaceae.</title>
        <authorList>
            <person name="Qu G."/>
        </authorList>
    </citation>
    <scope>NUCLEOTIDE SEQUENCE</scope>
    <source>
        <strain evidence="11">C.B.Clarke</strain>
        <tissue evidence="11">Leaf</tissue>
    </source>
</reference>
<dbReference type="InterPro" id="IPR003265">
    <property type="entry name" value="HhH-GPD_domain"/>
</dbReference>
<evidence type="ECO:0000256" key="3">
    <source>
        <dbReference type="ARBA" id="ARBA00005646"/>
    </source>
</evidence>
<comment type="caution">
    <text evidence="11">The sequence shown here is derived from an EMBL/GenBank/DDBJ whole genome shotgun (WGS) entry which is preliminary data.</text>
</comment>
<dbReference type="GO" id="GO:0051539">
    <property type="term" value="F:4 iron, 4 sulfur cluster binding"/>
    <property type="evidence" value="ECO:0007669"/>
    <property type="project" value="InterPro"/>
</dbReference>
<accession>A0A833QXI0</accession>
<evidence type="ECO:0000256" key="6">
    <source>
        <dbReference type="ARBA" id="ARBA00023014"/>
    </source>
</evidence>
<dbReference type="FunFam" id="1.10.1670.10:FF:000004">
    <property type="entry name" value="DNA glycosylase/AP lyase ROS1"/>
    <property type="match status" value="1"/>
</dbReference>
<dbReference type="InterPro" id="IPR028925">
    <property type="entry name" value="RRM_DME"/>
</dbReference>
<feature type="domain" description="HhH-GPD" evidence="10">
    <location>
        <begin position="690"/>
        <end position="859"/>
    </location>
</feature>
<proteinExistence type="inferred from homology"/>
<name>A0A833QXI0_9POAL</name>
<dbReference type="AlphaFoldDB" id="A0A833QXI0"/>
<evidence type="ECO:0000259" key="10">
    <source>
        <dbReference type="SMART" id="SM00478"/>
    </source>
</evidence>
<protein>
    <submittedName>
        <fullName evidence="11">Protein ROS1-like protein</fullName>
    </submittedName>
</protein>
<comment type="cofactor">
    <cofactor evidence="1">
        <name>[4Fe-4S] cluster</name>
        <dbReference type="ChEBI" id="CHEBI:49883"/>
    </cofactor>
</comment>
<dbReference type="GO" id="GO:0019104">
    <property type="term" value="F:DNA N-glycosylase activity"/>
    <property type="evidence" value="ECO:0007669"/>
    <property type="project" value="InterPro"/>
</dbReference>
<feature type="compositionally biased region" description="Polar residues" evidence="9">
    <location>
        <begin position="83"/>
        <end position="92"/>
    </location>
</feature>
<dbReference type="InterPro" id="IPR044811">
    <property type="entry name" value="DME/ROS1"/>
</dbReference>
<feature type="region of interest" description="Disordered" evidence="9">
    <location>
        <begin position="52"/>
        <end position="201"/>
    </location>
</feature>
<dbReference type="PANTHER" id="PTHR46213:SF13">
    <property type="entry name" value="DEMETER-LIKE PROTEIN 2-RELATED"/>
    <property type="match status" value="1"/>
</dbReference>
<dbReference type="Pfam" id="PF15628">
    <property type="entry name" value="RRM_DME"/>
    <property type="match status" value="1"/>
</dbReference>
<evidence type="ECO:0000256" key="2">
    <source>
        <dbReference type="ARBA" id="ARBA00004123"/>
    </source>
</evidence>
<keyword evidence="4" id="KW-0479">Metal-binding</keyword>
<feature type="compositionally biased region" description="Polar residues" evidence="9">
    <location>
        <begin position="353"/>
        <end position="363"/>
    </location>
</feature>
<feature type="compositionally biased region" description="Polar residues" evidence="9">
    <location>
        <begin position="102"/>
        <end position="121"/>
    </location>
</feature>
<dbReference type="CDD" id="cd00056">
    <property type="entry name" value="ENDO3c"/>
    <property type="match status" value="1"/>
</dbReference>
<feature type="compositionally biased region" description="Low complexity" evidence="9">
    <location>
        <begin position="56"/>
        <end position="71"/>
    </location>
</feature>
<feature type="compositionally biased region" description="Basic and acidic residues" evidence="9">
    <location>
        <begin position="225"/>
        <end position="238"/>
    </location>
</feature>
<dbReference type="GO" id="GO:0051747">
    <property type="term" value="F:cytosine C-5 DNA demethylase activity"/>
    <property type="evidence" value="ECO:0007669"/>
    <property type="project" value="UniProtKB-ARBA"/>
</dbReference>
<keyword evidence="6" id="KW-0411">Iron-sulfur</keyword>
<feature type="region of interest" description="Disordered" evidence="9">
    <location>
        <begin position="338"/>
        <end position="363"/>
    </location>
</feature>
<evidence type="ECO:0000313" key="11">
    <source>
        <dbReference type="EMBL" id="KAF3329431.1"/>
    </source>
</evidence>
<dbReference type="SMART" id="SM00525">
    <property type="entry name" value="FES"/>
    <property type="match status" value="1"/>
</dbReference>
<keyword evidence="8" id="KW-0539">Nucleus</keyword>
<comment type="similarity">
    <text evidence="3">Belongs to the DNA glycosylase family. DEMETER subfamily.</text>
</comment>
<dbReference type="GO" id="GO:0006284">
    <property type="term" value="P:base-excision repair"/>
    <property type="evidence" value="ECO:0007669"/>
    <property type="project" value="InterPro"/>
</dbReference>
<evidence type="ECO:0000256" key="7">
    <source>
        <dbReference type="ARBA" id="ARBA00023125"/>
    </source>
</evidence>
<keyword evidence="12" id="KW-1185">Reference proteome</keyword>
<organism evidence="11 12">
    <name type="scientific">Carex littledalei</name>
    <dbReference type="NCBI Taxonomy" id="544730"/>
    <lineage>
        <taxon>Eukaryota</taxon>
        <taxon>Viridiplantae</taxon>
        <taxon>Streptophyta</taxon>
        <taxon>Embryophyta</taxon>
        <taxon>Tracheophyta</taxon>
        <taxon>Spermatophyta</taxon>
        <taxon>Magnoliopsida</taxon>
        <taxon>Liliopsida</taxon>
        <taxon>Poales</taxon>
        <taxon>Cyperaceae</taxon>
        <taxon>Cyperoideae</taxon>
        <taxon>Cariceae</taxon>
        <taxon>Carex</taxon>
        <taxon>Carex subgen. Euthyceras</taxon>
    </lineage>
</organism>
<dbReference type="InterPro" id="IPR003651">
    <property type="entry name" value="Endonuclease3_FeS-loop_motif"/>
</dbReference>
<evidence type="ECO:0000256" key="1">
    <source>
        <dbReference type="ARBA" id="ARBA00001966"/>
    </source>
</evidence>
<evidence type="ECO:0000256" key="8">
    <source>
        <dbReference type="ARBA" id="ARBA00023242"/>
    </source>
</evidence>
<feature type="compositionally biased region" description="Basic residues" evidence="9">
    <location>
        <begin position="660"/>
        <end position="673"/>
    </location>
</feature>
<evidence type="ECO:0000256" key="5">
    <source>
        <dbReference type="ARBA" id="ARBA00023004"/>
    </source>
</evidence>
<dbReference type="OrthoDB" id="5607at2759"/>
<sequence>MEITSRGNSLKQQLADALAFTEVPLPEMKKRDFISSHDSGQSLKLAEHLLSGASFRIPSRPRSKPSSNPERIINRDQIPPITPSKNESQVNIDQIPPITPYKNESQVANSENNDQETNSAQKKQKRKKYKPKVVDDGASGKKTTKSKPENSQSLTPDFKHINAKTPTTLDPKHQGPRAPITPEQKLTNHEPPIEYDTKPVTPEAPVLCEPKLTNQEASVACELEPESRRFPNGDDSKPETLGGPDTPDPKSGLKPLNSPGLTPSFVRKKRCPRFSKEKSTTAAEQILEKSVRRQLHFGVEDNTELVSSEEIITGTNPNLNKSSNSDDAIEQLKPLQEGLNSDPEAENEPVIQEENTSVTTQSPENSIGITSLDGHNVVKPVPLVADGLNFILGDKTEAVMHGEMHAGMYSRLNQGETGKVNDMLEEIDRTGLKDCLIHLAKRHLRGRGVKRGRAKQSPKLNFNDMLEEIVSKMTQMKLYENAIIPYQEKREKYRGIVALDEDSLIEWNRLMGEDNSGSNSAPGLNPEREEKWRTERDNFRNLAEWFIAKMKLIQGNRCFSEWKGSVVDSVVGAFLTQNVSDQLSSSAFISLCARFPRQQDGHVTWPDKKFSDFEGTKSHLIDESTSAADIADPHIEGTPQKVPKDKIPQEFTKEGSGSPKVKKANVPKKKGHKVGQEDIDWDALRKKLSCHGHTREGRSVKVEHAADWDAVRHSDRSEVAKAIHGRGQGNVLAERIQDILNRVVKDHGSMDLEWLREISGDQAKEYLVSIYGLGLKSVECVRLLALHQVAFPVDTNVGRICVRLGWVPLQPLPESVQIHLLEMYPVMDSIQKYLWPRLCKLDQETLYELHYQMITFGKVFCTKSKPNCNACPLRSDCKHFASAFASARLMLPGPQEKQGNEVVIWNRSPAAFENARNSFPNPTDVPTAQFAALPRSSNSEPIIEEPMTPEEEQRVDEIPDIEDLCFDDPDEIPTINLNMESFVRNIEELVRENDSELQIEDISKALVLLPPIAASIPPPQLKHSRHLRTVHEAYELPDGHPILSWLEFEERDPDDPSPYLLILYSPEKEVADFKPCRCNSCKEAKSCNFLSSEEETSYVKCSLMIPCRTAMRGSFPLNGTYFQVNEVFADHCTTRNPVMVPREEIWRLRRRPVYFGSTVSSILKGLPTDEIQYCFWRGFVCVREFDRVTRYPKPLSSWLHIAPTMKKKIQSTQ</sequence>
<dbReference type="Gene3D" id="1.10.340.30">
    <property type="entry name" value="Hypothetical protein, domain 2"/>
    <property type="match status" value="1"/>
</dbReference>
<dbReference type="GO" id="GO:0003677">
    <property type="term" value="F:DNA binding"/>
    <property type="evidence" value="ECO:0007669"/>
    <property type="project" value="UniProtKB-KW"/>
</dbReference>
<gene>
    <name evidence="11" type="ORF">FCM35_KLT04762</name>
</gene>
<dbReference type="InterPro" id="IPR023170">
    <property type="entry name" value="HhH_base_excis_C"/>
</dbReference>
<feature type="compositionally biased region" description="Basic and acidic residues" evidence="9">
    <location>
        <begin position="186"/>
        <end position="197"/>
    </location>
</feature>
<evidence type="ECO:0000313" key="12">
    <source>
        <dbReference type="Proteomes" id="UP000623129"/>
    </source>
</evidence>
<dbReference type="GO" id="GO:0141166">
    <property type="term" value="P:chromosomal 5-methylcytosine DNA demethylation pathway"/>
    <property type="evidence" value="ECO:0007669"/>
    <property type="project" value="InterPro"/>
</dbReference>
<dbReference type="GO" id="GO:0005634">
    <property type="term" value="C:nucleus"/>
    <property type="evidence" value="ECO:0007669"/>
    <property type="project" value="UniProtKB-SubCell"/>
</dbReference>
<feature type="region of interest" description="Disordered" evidence="9">
    <location>
        <begin position="650"/>
        <end position="674"/>
    </location>
</feature>
<keyword evidence="7" id="KW-0238">DNA-binding</keyword>
<dbReference type="SUPFAM" id="SSF48150">
    <property type="entry name" value="DNA-glycosylase"/>
    <property type="match status" value="1"/>
</dbReference>
<comment type="subcellular location">
    <subcellularLocation>
        <location evidence="2">Nucleus</location>
    </subcellularLocation>
</comment>
<feature type="region of interest" description="Disordered" evidence="9">
    <location>
        <begin position="217"/>
        <end position="281"/>
    </location>
</feature>
<dbReference type="Proteomes" id="UP000623129">
    <property type="component" value="Unassembled WGS sequence"/>
</dbReference>
<evidence type="ECO:0000256" key="9">
    <source>
        <dbReference type="SAM" id="MobiDB-lite"/>
    </source>
</evidence>
<dbReference type="SMART" id="SM00478">
    <property type="entry name" value="ENDO3c"/>
    <property type="match status" value="1"/>
</dbReference>
<dbReference type="PANTHER" id="PTHR46213">
    <property type="entry name" value="TRANSCRIPTIONAL ACTIVATOR DEMETER"/>
    <property type="match status" value="1"/>
</dbReference>
<feature type="compositionally biased region" description="Basic residues" evidence="9">
    <location>
        <begin position="122"/>
        <end position="131"/>
    </location>
</feature>
<evidence type="ECO:0000256" key="4">
    <source>
        <dbReference type="ARBA" id="ARBA00022723"/>
    </source>
</evidence>
<dbReference type="GO" id="GO:0046872">
    <property type="term" value="F:metal ion binding"/>
    <property type="evidence" value="ECO:0007669"/>
    <property type="project" value="UniProtKB-KW"/>
</dbReference>
<keyword evidence="5" id="KW-0408">Iron</keyword>
<dbReference type="Gene3D" id="1.10.1670.10">
    <property type="entry name" value="Helix-hairpin-Helix base-excision DNA repair enzymes (C-terminal)"/>
    <property type="match status" value="1"/>
</dbReference>
<dbReference type="EMBL" id="SWLB01000014">
    <property type="protein sequence ID" value="KAF3329431.1"/>
    <property type="molecule type" value="Genomic_DNA"/>
</dbReference>